<dbReference type="EMBL" id="JADIKM010000003">
    <property type="protein sequence ID" value="MFK2905047.1"/>
    <property type="molecule type" value="Genomic_DNA"/>
</dbReference>
<gene>
    <name evidence="3" type="ORF">ISP17_13880</name>
</gene>
<accession>A0ABW8JZ52</accession>
<sequence length="200" mass="20738">MNTQPPVLVLLAAGEASRFGSLKQLALIDGEPMVRRAAQQALACGVPVIVVLGAGAERVAPVLADLPLQMVVHDGWRDGLGSSLAAGVRAVQSTHAQASGVLVMLADQPRLGTALLARLLALHARSPTQIIATAQAGRAGPPVLFPHADFTALAAAGGPHGARDWLHREAARVLLVEPASYGADLSDIDTPDDLRRTGER</sequence>
<proteinExistence type="predicted"/>
<organism evidence="3 4">
    <name type="scientific">Dyella ginsengisoli</name>
    <dbReference type="NCBI Taxonomy" id="363848"/>
    <lineage>
        <taxon>Bacteria</taxon>
        <taxon>Pseudomonadati</taxon>
        <taxon>Pseudomonadota</taxon>
        <taxon>Gammaproteobacteria</taxon>
        <taxon>Lysobacterales</taxon>
        <taxon>Rhodanobacteraceae</taxon>
        <taxon>Dyella</taxon>
    </lineage>
</organism>
<dbReference type="PANTHER" id="PTHR43777">
    <property type="entry name" value="MOLYBDENUM COFACTOR CYTIDYLYLTRANSFERASE"/>
    <property type="match status" value="1"/>
</dbReference>
<comment type="caution">
    <text evidence="3">The sequence shown here is derived from an EMBL/GenBank/DDBJ whole genome shotgun (WGS) entry which is preliminary data.</text>
</comment>
<name>A0ABW8JZ52_9GAMM</name>
<dbReference type="PANTHER" id="PTHR43777:SF1">
    <property type="entry name" value="MOLYBDENUM COFACTOR CYTIDYLYLTRANSFERASE"/>
    <property type="match status" value="1"/>
</dbReference>
<feature type="domain" description="MobA-like NTP transferase" evidence="2">
    <location>
        <begin position="9"/>
        <end position="169"/>
    </location>
</feature>
<dbReference type="Gene3D" id="3.90.550.10">
    <property type="entry name" value="Spore Coat Polysaccharide Biosynthesis Protein SpsA, Chain A"/>
    <property type="match status" value="1"/>
</dbReference>
<keyword evidence="1" id="KW-0460">Magnesium</keyword>
<dbReference type="CDD" id="cd04182">
    <property type="entry name" value="GT_2_like_f"/>
    <property type="match status" value="1"/>
</dbReference>
<keyword evidence="4" id="KW-1185">Reference proteome</keyword>
<dbReference type="RefSeq" id="WP_404634125.1">
    <property type="nucleotide sequence ID" value="NZ_JADIKM010000003.1"/>
</dbReference>
<evidence type="ECO:0000313" key="4">
    <source>
        <dbReference type="Proteomes" id="UP001620460"/>
    </source>
</evidence>
<evidence type="ECO:0000259" key="2">
    <source>
        <dbReference type="Pfam" id="PF12804"/>
    </source>
</evidence>
<dbReference type="InterPro" id="IPR025877">
    <property type="entry name" value="MobA-like_NTP_Trfase"/>
</dbReference>
<dbReference type="SUPFAM" id="SSF53448">
    <property type="entry name" value="Nucleotide-diphospho-sugar transferases"/>
    <property type="match status" value="1"/>
</dbReference>
<dbReference type="InterPro" id="IPR029044">
    <property type="entry name" value="Nucleotide-diphossugar_trans"/>
</dbReference>
<dbReference type="Proteomes" id="UP001620460">
    <property type="component" value="Unassembled WGS sequence"/>
</dbReference>
<reference evidence="3 4" key="1">
    <citation type="submission" date="2020-10" db="EMBL/GenBank/DDBJ databases">
        <title>Phylogeny of dyella-like bacteria.</title>
        <authorList>
            <person name="Fu J."/>
        </authorList>
    </citation>
    <scope>NUCLEOTIDE SEQUENCE [LARGE SCALE GENOMIC DNA]</scope>
    <source>
        <strain evidence="3 4">Gsoil3046</strain>
    </source>
</reference>
<evidence type="ECO:0000256" key="1">
    <source>
        <dbReference type="ARBA" id="ARBA00022842"/>
    </source>
</evidence>
<protein>
    <submittedName>
        <fullName evidence="3">Nucleotidyltransferase family protein</fullName>
    </submittedName>
</protein>
<evidence type="ECO:0000313" key="3">
    <source>
        <dbReference type="EMBL" id="MFK2905047.1"/>
    </source>
</evidence>
<dbReference type="Pfam" id="PF12804">
    <property type="entry name" value="NTP_transf_3"/>
    <property type="match status" value="1"/>
</dbReference>